<dbReference type="RefSeq" id="WP_004335119.1">
    <property type="nucleotide sequence ID" value="NZ_AMXE01000012.1"/>
</dbReference>
<dbReference type="STRING" id="1123367.GCA_000621305_01485"/>
<evidence type="ECO:0000256" key="1">
    <source>
        <dbReference type="SAM" id="Phobius"/>
    </source>
</evidence>
<dbReference type="PANTHER" id="PTHR35813">
    <property type="entry name" value="INNER MEMBRANE PROTEIN YBAN"/>
    <property type="match status" value="1"/>
</dbReference>
<dbReference type="PANTHER" id="PTHR35813:SF1">
    <property type="entry name" value="INNER MEMBRANE PROTEIN YBAN"/>
    <property type="match status" value="1"/>
</dbReference>
<dbReference type="EMBL" id="AMXE01000012">
    <property type="protein sequence ID" value="ENO89631.1"/>
    <property type="molecule type" value="Genomic_DNA"/>
</dbReference>
<evidence type="ECO:0008006" key="4">
    <source>
        <dbReference type="Google" id="ProtNLM"/>
    </source>
</evidence>
<dbReference type="Pfam" id="PF04304">
    <property type="entry name" value="DUF454"/>
    <property type="match status" value="1"/>
</dbReference>
<dbReference type="InterPro" id="IPR007401">
    <property type="entry name" value="DUF454"/>
</dbReference>
<evidence type="ECO:0000313" key="3">
    <source>
        <dbReference type="Proteomes" id="UP000013232"/>
    </source>
</evidence>
<feature type="non-terminal residue" evidence="2">
    <location>
        <position position="1"/>
    </location>
</feature>
<accession>N6Y5Y7</accession>
<comment type="caution">
    <text evidence="2">The sequence shown here is derived from an EMBL/GenBank/DDBJ whole genome shotgun (WGS) entry which is preliminary data.</text>
</comment>
<gene>
    <name evidence="2" type="ORF">C666_05580</name>
</gene>
<feature type="transmembrane region" description="Helical" evidence="1">
    <location>
        <begin position="104"/>
        <end position="122"/>
    </location>
</feature>
<keyword evidence="1" id="KW-1133">Transmembrane helix</keyword>
<organism evidence="2 3">
    <name type="scientific">Thauera linaloolentis (strain DSM 12138 / JCM 21573 / CCUG 41526 / CIP 105981 / IAM 15112 / NBRC 102519 / 47Lol)</name>
    <dbReference type="NCBI Taxonomy" id="1123367"/>
    <lineage>
        <taxon>Bacteria</taxon>
        <taxon>Pseudomonadati</taxon>
        <taxon>Pseudomonadota</taxon>
        <taxon>Betaproteobacteria</taxon>
        <taxon>Rhodocyclales</taxon>
        <taxon>Zoogloeaceae</taxon>
        <taxon>Thauera</taxon>
    </lineage>
</organism>
<keyword evidence="3" id="KW-1185">Reference proteome</keyword>
<dbReference type="eggNOG" id="COG2832">
    <property type="taxonomic scope" value="Bacteria"/>
</dbReference>
<dbReference type="PIRSF" id="PIRSF016789">
    <property type="entry name" value="DUF454"/>
    <property type="match status" value="1"/>
</dbReference>
<dbReference type="GO" id="GO:0005886">
    <property type="term" value="C:plasma membrane"/>
    <property type="evidence" value="ECO:0007669"/>
    <property type="project" value="TreeGrafter"/>
</dbReference>
<sequence length="127" mass="14085">APTRLAGSPLARTLLLLLAVASLCVAAVGVLVPGLPSTEFVLLAAWAAARSSPRLHAWLHHHRWFGPALHNWHNGRRVTRRAKYWAAISMTLCAMLMIRTVPHAWLTIPAVAAMIPALIWIWRRPEP</sequence>
<evidence type="ECO:0000313" key="2">
    <source>
        <dbReference type="EMBL" id="ENO89631.1"/>
    </source>
</evidence>
<dbReference type="Proteomes" id="UP000013232">
    <property type="component" value="Unassembled WGS sequence"/>
</dbReference>
<name>N6Y5Y7_THAL4</name>
<keyword evidence="1" id="KW-0812">Transmembrane</keyword>
<protein>
    <recommendedName>
        <fullName evidence="4">DUF454 domain-containing protein</fullName>
    </recommendedName>
</protein>
<proteinExistence type="predicted"/>
<reference evidence="2 3" key="1">
    <citation type="submission" date="2012-09" db="EMBL/GenBank/DDBJ databases">
        <title>Draft Genome Sequences of 6 Strains from Genus Thauera.</title>
        <authorList>
            <person name="Liu B."/>
            <person name="Shapleigh J.P."/>
            <person name="Frostegard A.H."/>
        </authorList>
    </citation>
    <scope>NUCLEOTIDE SEQUENCE [LARGE SCALE GENOMIC DNA]</scope>
    <source>
        <strain evidence="3">47Lol / DSM 12138</strain>
    </source>
</reference>
<keyword evidence="1" id="KW-0472">Membrane</keyword>
<dbReference type="AlphaFoldDB" id="N6Y5Y7"/>
<feature type="transmembrane region" description="Helical" evidence="1">
    <location>
        <begin position="14"/>
        <end position="35"/>
    </location>
</feature>